<organism evidence="9 10">
    <name type="scientific">Ustilaginoidea virens</name>
    <name type="common">Rice false smut fungus</name>
    <name type="synonym">Villosiclava virens</name>
    <dbReference type="NCBI Taxonomy" id="1159556"/>
    <lineage>
        <taxon>Eukaryota</taxon>
        <taxon>Fungi</taxon>
        <taxon>Dikarya</taxon>
        <taxon>Ascomycota</taxon>
        <taxon>Pezizomycotina</taxon>
        <taxon>Sordariomycetes</taxon>
        <taxon>Hypocreomycetidae</taxon>
        <taxon>Hypocreales</taxon>
        <taxon>Clavicipitaceae</taxon>
        <taxon>Ustilaginoidea</taxon>
    </lineage>
</organism>
<feature type="transmembrane region" description="Helical" evidence="7">
    <location>
        <begin position="20"/>
        <end position="42"/>
    </location>
</feature>
<evidence type="ECO:0000256" key="5">
    <source>
        <dbReference type="ARBA" id="ARBA00038359"/>
    </source>
</evidence>
<dbReference type="PANTHER" id="PTHR33048:SF47">
    <property type="entry name" value="INTEGRAL MEMBRANE PROTEIN-RELATED"/>
    <property type="match status" value="1"/>
</dbReference>
<dbReference type="AlphaFoldDB" id="A0A1B5KRV0"/>
<feature type="transmembrane region" description="Helical" evidence="7">
    <location>
        <begin position="261"/>
        <end position="280"/>
    </location>
</feature>
<evidence type="ECO:0000313" key="9">
    <source>
        <dbReference type="EMBL" id="GAO13545.1"/>
    </source>
</evidence>
<dbReference type="InterPro" id="IPR052337">
    <property type="entry name" value="SAT4-like"/>
</dbReference>
<feature type="region of interest" description="Disordered" evidence="6">
    <location>
        <begin position="366"/>
        <end position="390"/>
    </location>
</feature>
<dbReference type="Proteomes" id="UP000054053">
    <property type="component" value="Unassembled WGS sequence"/>
</dbReference>
<comment type="similarity">
    <text evidence="5">Belongs to the SAT4 family.</text>
</comment>
<keyword evidence="3 7" id="KW-1133">Transmembrane helix</keyword>
<evidence type="ECO:0000313" key="10">
    <source>
        <dbReference type="Proteomes" id="UP000054053"/>
    </source>
</evidence>
<comment type="subcellular location">
    <subcellularLocation>
        <location evidence="1">Membrane</location>
        <topology evidence="1">Multi-pass membrane protein</topology>
    </subcellularLocation>
</comment>
<evidence type="ECO:0000256" key="7">
    <source>
        <dbReference type="SAM" id="Phobius"/>
    </source>
</evidence>
<feature type="transmembrane region" description="Helical" evidence="7">
    <location>
        <begin position="320"/>
        <end position="343"/>
    </location>
</feature>
<feature type="domain" description="Rhodopsin" evidence="8">
    <location>
        <begin position="55"/>
        <end position="345"/>
    </location>
</feature>
<evidence type="ECO:0000256" key="3">
    <source>
        <dbReference type="ARBA" id="ARBA00022989"/>
    </source>
</evidence>
<evidence type="ECO:0000256" key="6">
    <source>
        <dbReference type="SAM" id="MobiDB-lite"/>
    </source>
</evidence>
<keyword evidence="2 7" id="KW-0812">Transmembrane</keyword>
<feature type="transmembrane region" description="Helical" evidence="7">
    <location>
        <begin position="63"/>
        <end position="87"/>
    </location>
</feature>
<feature type="transmembrane region" description="Helical" evidence="7">
    <location>
        <begin position="167"/>
        <end position="190"/>
    </location>
</feature>
<protein>
    <recommendedName>
        <fullName evidence="8">Rhodopsin domain-containing protein</fullName>
    </recommendedName>
</protein>
<feature type="transmembrane region" description="Helical" evidence="7">
    <location>
        <begin position="230"/>
        <end position="249"/>
    </location>
</feature>
<dbReference type="GO" id="GO:0016020">
    <property type="term" value="C:membrane"/>
    <property type="evidence" value="ECO:0007669"/>
    <property type="project" value="UniProtKB-SubCell"/>
</dbReference>
<evidence type="ECO:0000256" key="4">
    <source>
        <dbReference type="ARBA" id="ARBA00023136"/>
    </source>
</evidence>
<gene>
    <name evidence="9" type="ORF">UVI_02015810</name>
</gene>
<reference evidence="10" key="1">
    <citation type="journal article" date="2016" name="Genome Announc.">
        <title>Genome sequence of Ustilaginoidea virens IPU010, a rice pathogenic fungus causing false smut.</title>
        <authorList>
            <person name="Kumagai T."/>
            <person name="Ishii T."/>
            <person name="Terai G."/>
            <person name="Umemura M."/>
            <person name="Machida M."/>
            <person name="Asai K."/>
        </authorList>
    </citation>
    <scope>NUCLEOTIDE SEQUENCE [LARGE SCALE GENOMIC DNA]</scope>
    <source>
        <strain evidence="10">IPU010</strain>
    </source>
</reference>
<sequence>MATSVLTPAQRALYGQDRRHQLFVTLVSLFTVNNLVVGGRLWANWKAHYRHHRSPRRVFAEDYFIFLSALCINAVIGNLIAATYYGLGLHSWRINAEDADFPSNLSHTFKVFQPSPIFFPSLAQVASRPRKHVWITMLLTGPTFTLIKLTLLFFYRRLFLVNHGWLWIAWWANLVYVLLWLVGATGFYLFQCWPPQWYFLQYYQRYNRPPPYPLAGQCNATTVRNVSIPLIFGLLSDVMILVLPVATICRLNMTTRHKLGLSLVFSVGLVACALDLVRIVELNIDTDDKVDPSCEPLTTLPWPPIMLSATPKTDGPLDGVVIFLILSAATEVAAVVCACMPVIGPQAWKYYKRNRASYGGFGRKRFSRGGGPGGPAARFKQPSGSAEDETREATIGLSRIQVQASGTAEAQPALVDDGAIWVHNEFKITVDESDAATAVAAE</sequence>
<evidence type="ECO:0000256" key="2">
    <source>
        <dbReference type="ARBA" id="ARBA00022692"/>
    </source>
</evidence>
<comment type="caution">
    <text evidence="9">The sequence shown here is derived from an EMBL/GenBank/DDBJ whole genome shotgun (WGS) entry which is preliminary data.</text>
</comment>
<evidence type="ECO:0000256" key="1">
    <source>
        <dbReference type="ARBA" id="ARBA00004141"/>
    </source>
</evidence>
<name>A0A1B5KRV0_USTVR</name>
<dbReference type="PANTHER" id="PTHR33048">
    <property type="entry name" value="PTH11-LIKE INTEGRAL MEMBRANE PROTEIN (AFU_ORTHOLOGUE AFUA_5G11245)"/>
    <property type="match status" value="1"/>
</dbReference>
<proteinExistence type="inferred from homology"/>
<evidence type="ECO:0000259" key="8">
    <source>
        <dbReference type="Pfam" id="PF20684"/>
    </source>
</evidence>
<dbReference type="EMBL" id="BBTG02000006">
    <property type="protein sequence ID" value="GAO13545.1"/>
    <property type="molecule type" value="Genomic_DNA"/>
</dbReference>
<accession>A0A1B5KRV0</accession>
<keyword evidence="4 7" id="KW-0472">Membrane</keyword>
<dbReference type="Pfam" id="PF20684">
    <property type="entry name" value="Fung_rhodopsin"/>
    <property type="match status" value="1"/>
</dbReference>
<feature type="transmembrane region" description="Helical" evidence="7">
    <location>
        <begin position="133"/>
        <end position="155"/>
    </location>
</feature>
<dbReference type="InterPro" id="IPR049326">
    <property type="entry name" value="Rhodopsin_dom_fungi"/>
</dbReference>